<dbReference type="InParanoid" id="E5SWK0"/>
<protein>
    <submittedName>
        <fullName evidence="1">Uncharacterized protein</fullName>
    </submittedName>
</protein>
<comment type="caution">
    <text evidence="1">The sequence shown here is derived from an EMBL/GenBank/DDBJ whole genome shotgun (WGS) entry which is preliminary data.</text>
</comment>
<keyword evidence="2" id="KW-1185">Reference proteome</keyword>
<sequence length="246" mass="26965">MLPAAERAAPSGAHLQRGRCRLMRSPYVHSGHAGFFEGVCCSDFTADDFVSSFFDLESSPTCHWANSRKFCKFSSSSVASGLMFVSQAVINPGGNLSCNIDIRPSLKGRRPENGSLSSAVKQRKCFVTSSTSDCMPRAVISRHAGALHRAARCSRIISLGRPKKVDRLDVVFWSERNSFDGVPRRPLGAGQQVGEFGGVVQVTPFVNVGLELGPKEREFQYLPSKLREGHLRQPVNYWPGPPACQH</sequence>
<name>E5SWK0_TRISP</name>
<gene>
    <name evidence="1" type="ORF">T01_15282</name>
</gene>
<dbReference type="Proteomes" id="UP000054776">
    <property type="component" value="Unassembled WGS sequence"/>
</dbReference>
<proteinExistence type="predicted"/>
<dbReference type="AlphaFoldDB" id="E5SWK0"/>
<reference evidence="1 2" key="1">
    <citation type="submission" date="2015-01" db="EMBL/GenBank/DDBJ databases">
        <title>Evolution of Trichinella species and genotypes.</title>
        <authorList>
            <person name="Korhonen P.K."/>
            <person name="Edoardo P."/>
            <person name="Giuseppe L.R."/>
            <person name="Gasser R.B."/>
        </authorList>
    </citation>
    <scope>NUCLEOTIDE SEQUENCE [LARGE SCALE GENOMIC DNA]</scope>
    <source>
        <strain evidence="1">ISS3</strain>
    </source>
</reference>
<accession>E5SWK0</accession>
<dbReference type="EMBL" id="JYDH01000130">
    <property type="protein sequence ID" value="KRY30857.1"/>
    <property type="molecule type" value="Genomic_DNA"/>
</dbReference>
<evidence type="ECO:0000313" key="1">
    <source>
        <dbReference type="EMBL" id="KRY30857.1"/>
    </source>
</evidence>
<evidence type="ECO:0000313" key="2">
    <source>
        <dbReference type="Proteomes" id="UP000054776"/>
    </source>
</evidence>
<dbReference type="HOGENOM" id="CLU_1130369_0_0_1"/>
<dbReference type="KEGG" id="tsp:Tsp_04941"/>
<organism evidence="1 2">
    <name type="scientific">Trichinella spiralis</name>
    <name type="common">Trichina worm</name>
    <dbReference type="NCBI Taxonomy" id="6334"/>
    <lineage>
        <taxon>Eukaryota</taxon>
        <taxon>Metazoa</taxon>
        <taxon>Ecdysozoa</taxon>
        <taxon>Nematoda</taxon>
        <taxon>Enoplea</taxon>
        <taxon>Dorylaimia</taxon>
        <taxon>Trichinellida</taxon>
        <taxon>Trichinellidae</taxon>
        <taxon>Trichinella</taxon>
    </lineage>
</organism>
<dbReference type="RefSeq" id="XP_003369528.1">
    <property type="nucleotide sequence ID" value="XM_003369480.1"/>
</dbReference>